<comment type="caution">
    <text evidence="2">The sequence shown here is derived from an EMBL/GenBank/DDBJ whole genome shotgun (WGS) entry which is preliminary data.</text>
</comment>
<evidence type="ECO:0000313" key="2">
    <source>
        <dbReference type="EMBL" id="MBP2020928.1"/>
    </source>
</evidence>
<dbReference type="Proteomes" id="UP001519308">
    <property type="component" value="Unassembled WGS sequence"/>
</dbReference>
<protein>
    <recommendedName>
        <fullName evidence="4">Tail specific protease domain-containing protein</fullName>
    </recommendedName>
</protein>
<keyword evidence="1" id="KW-0812">Transmembrane</keyword>
<sequence length="547" mass="61949">MNNNKLKLGILGGMLGVIALLGILSFGDLRFSPKEGLSYEDKKRDAKYLVEFLEATYPYFDEVKKETGQDILANKNKIINSISKTSSDEAFYASISTLLSKFSYGLTQLTYGLSNFGDSFTYTDKDIDYKESNSKSSALTTAEKWNSIAENYWKKLLSPTNINFLYINGEYYVSSTQNPEVHVGDKLIKAEGMPIDKYIEKMPSNKLFKVYDPTYEKYVSHYNLASMQDDELSIQVTLLNSSNEEKVVDIVPFDESKPILDDGFSAIKNSNSEPIDEKELEKIKFATTFENGSIIALNFSAYTDINKNYRSSLKNKEDLLTLISSSDSLVLDFRGGTDSDVLFEILDYISPKNIENYSYKVLKKGKVNDKYIDSFRNKLNPSIQEITSPIDSLEKNYPLSKYYIFKEKNFEINGKNKYTGKVFVLCDEVLYSVNAAEVLSTIAENNLGTVISNTKLYSRDFNYDSIISFNLPNSNLTINTNSGKRIDIDGNFIGNKVISPQVLITKDTNRILDDLRSGKGVNVNSVMEERYGSNDEYFSEVLKQLKK</sequence>
<organism evidence="2 3">
    <name type="scientific">Clostridium punense</name>
    <dbReference type="NCBI Taxonomy" id="1054297"/>
    <lineage>
        <taxon>Bacteria</taxon>
        <taxon>Bacillati</taxon>
        <taxon>Bacillota</taxon>
        <taxon>Clostridia</taxon>
        <taxon>Eubacteriales</taxon>
        <taxon>Clostridiaceae</taxon>
        <taxon>Clostridium</taxon>
    </lineage>
</organism>
<evidence type="ECO:0000256" key="1">
    <source>
        <dbReference type="SAM" id="Phobius"/>
    </source>
</evidence>
<dbReference type="RefSeq" id="WP_021283395.1">
    <property type="nucleotide sequence ID" value="NZ_JAGGLL010000004.1"/>
</dbReference>
<keyword evidence="1" id="KW-0472">Membrane</keyword>
<keyword evidence="3" id="KW-1185">Reference proteome</keyword>
<accession>A0ABS4JZI1</accession>
<feature type="transmembrane region" description="Helical" evidence="1">
    <location>
        <begin position="6"/>
        <end position="26"/>
    </location>
</feature>
<evidence type="ECO:0000313" key="3">
    <source>
        <dbReference type="Proteomes" id="UP001519308"/>
    </source>
</evidence>
<gene>
    <name evidence="2" type="ORF">J2Z44_000712</name>
</gene>
<reference evidence="2 3" key="1">
    <citation type="submission" date="2021-03" db="EMBL/GenBank/DDBJ databases">
        <title>Genomic Encyclopedia of Type Strains, Phase IV (KMG-IV): sequencing the most valuable type-strain genomes for metagenomic binning, comparative biology and taxonomic classification.</title>
        <authorList>
            <person name="Goeker M."/>
        </authorList>
    </citation>
    <scope>NUCLEOTIDE SEQUENCE [LARGE SCALE GENOMIC DNA]</scope>
    <source>
        <strain evidence="2 3">DSM 28650</strain>
    </source>
</reference>
<keyword evidence="1" id="KW-1133">Transmembrane helix</keyword>
<evidence type="ECO:0008006" key="4">
    <source>
        <dbReference type="Google" id="ProtNLM"/>
    </source>
</evidence>
<proteinExistence type="predicted"/>
<dbReference type="EMBL" id="JAGGLL010000004">
    <property type="protein sequence ID" value="MBP2020928.1"/>
    <property type="molecule type" value="Genomic_DNA"/>
</dbReference>
<name>A0ABS4JZI1_9CLOT</name>
<dbReference type="Gene3D" id="3.90.226.10">
    <property type="entry name" value="2-enoyl-CoA Hydratase, Chain A, domain 1"/>
    <property type="match status" value="1"/>
</dbReference>